<dbReference type="EMBL" id="CAJHJT010000012">
    <property type="protein sequence ID" value="CAD6999974.1"/>
    <property type="molecule type" value="Genomic_DNA"/>
</dbReference>
<sequence>MPLPMNCRYRLNADTLIAVIVVMPQLIFMTRVGHGTCQVLLAATYIQRLHINLDDVENELQTFSGGENHIPHIPKVLV</sequence>
<accession>A0A811UMG8</accession>
<keyword evidence="2" id="KW-1185">Reference proteome</keyword>
<reference evidence="1" key="1">
    <citation type="submission" date="2020-11" db="EMBL/GenBank/DDBJ databases">
        <authorList>
            <person name="Whitehead M."/>
        </authorList>
    </citation>
    <scope>NUCLEOTIDE SEQUENCE</scope>
    <source>
        <strain evidence="1">EGII</strain>
    </source>
</reference>
<protein>
    <submittedName>
        <fullName evidence="1">(Mediterranean fruit fly) hypothetical protein</fullName>
    </submittedName>
</protein>
<dbReference type="Proteomes" id="UP000606786">
    <property type="component" value="Unassembled WGS sequence"/>
</dbReference>
<gene>
    <name evidence="1" type="ORF">CCAP1982_LOCUS8479</name>
</gene>
<proteinExistence type="predicted"/>
<organism evidence="1 2">
    <name type="scientific">Ceratitis capitata</name>
    <name type="common">Mediterranean fruit fly</name>
    <name type="synonym">Tephritis capitata</name>
    <dbReference type="NCBI Taxonomy" id="7213"/>
    <lineage>
        <taxon>Eukaryota</taxon>
        <taxon>Metazoa</taxon>
        <taxon>Ecdysozoa</taxon>
        <taxon>Arthropoda</taxon>
        <taxon>Hexapoda</taxon>
        <taxon>Insecta</taxon>
        <taxon>Pterygota</taxon>
        <taxon>Neoptera</taxon>
        <taxon>Endopterygota</taxon>
        <taxon>Diptera</taxon>
        <taxon>Brachycera</taxon>
        <taxon>Muscomorpha</taxon>
        <taxon>Tephritoidea</taxon>
        <taxon>Tephritidae</taxon>
        <taxon>Ceratitis</taxon>
        <taxon>Ceratitis</taxon>
    </lineage>
</organism>
<dbReference type="AlphaFoldDB" id="A0A811UMG8"/>
<name>A0A811UMG8_CERCA</name>
<evidence type="ECO:0000313" key="1">
    <source>
        <dbReference type="EMBL" id="CAD6999974.1"/>
    </source>
</evidence>
<evidence type="ECO:0000313" key="2">
    <source>
        <dbReference type="Proteomes" id="UP000606786"/>
    </source>
</evidence>
<comment type="caution">
    <text evidence="1">The sequence shown here is derived from an EMBL/GenBank/DDBJ whole genome shotgun (WGS) entry which is preliminary data.</text>
</comment>